<reference evidence="8" key="2">
    <citation type="journal article" date="2021" name="PeerJ">
        <title>Extensive microbial diversity within the chicken gut microbiome revealed by metagenomics and culture.</title>
        <authorList>
            <person name="Gilroy R."/>
            <person name="Ravi A."/>
            <person name="Getino M."/>
            <person name="Pursley I."/>
            <person name="Horton D.L."/>
            <person name="Alikhan N.F."/>
            <person name="Baker D."/>
            <person name="Gharbi K."/>
            <person name="Hall N."/>
            <person name="Watson M."/>
            <person name="Adriaenssens E.M."/>
            <person name="Foster-Nyarko E."/>
            <person name="Jarju S."/>
            <person name="Secka A."/>
            <person name="Antonio M."/>
            <person name="Oren A."/>
            <person name="Chaudhuri R.R."/>
            <person name="La Ragione R."/>
            <person name="Hildebrand F."/>
            <person name="Pallen M.J."/>
        </authorList>
    </citation>
    <scope>NUCLEOTIDE SEQUENCE</scope>
    <source>
        <strain evidence="8">ChiHecec2B26-709</strain>
    </source>
</reference>
<proteinExistence type="predicted"/>
<keyword evidence="2" id="KW-1003">Cell membrane</keyword>
<organism evidence="8 9">
    <name type="scientific">Candidatus Cryptobacteroides merdipullorum</name>
    <dbReference type="NCBI Taxonomy" id="2840771"/>
    <lineage>
        <taxon>Bacteria</taxon>
        <taxon>Pseudomonadati</taxon>
        <taxon>Bacteroidota</taxon>
        <taxon>Bacteroidia</taxon>
        <taxon>Bacteroidales</taxon>
        <taxon>Candidatus Cryptobacteroides</taxon>
    </lineage>
</organism>
<dbReference type="Pfam" id="PF07690">
    <property type="entry name" value="MFS_1"/>
    <property type="match status" value="1"/>
</dbReference>
<keyword evidence="3 6" id="KW-0812">Transmembrane</keyword>
<evidence type="ECO:0000256" key="6">
    <source>
        <dbReference type="SAM" id="Phobius"/>
    </source>
</evidence>
<comment type="subcellular location">
    <subcellularLocation>
        <location evidence="1">Cell inner membrane</location>
        <topology evidence="1">Multi-pass membrane protein</topology>
    </subcellularLocation>
</comment>
<dbReference type="AlphaFoldDB" id="A0A9D1GMY1"/>
<evidence type="ECO:0000256" key="4">
    <source>
        <dbReference type="ARBA" id="ARBA00022989"/>
    </source>
</evidence>
<feature type="transmembrane region" description="Helical" evidence="6">
    <location>
        <begin position="7"/>
        <end position="30"/>
    </location>
</feature>
<evidence type="ECO:0000256" key="1">
    <source>
        <dbReference type="ARBA" id="ARBA00004429"/>
    </source>
</evidence>
<dbReference type="InterPro" id="IPR020846">
    <property type="entry name" value="MFS_dom"/>
</dbReference>
<accession>A0A9D1GMY1</accession>
<feature type="transmembrane region" description="Helical" evidence="6">
    <location>
        <begin position="138"/>
        <end position="156"/>
    </location>
</feature>
<keyword evidence="5 6" id="KW-0472">Membrane</keyword>
<dbReference type="PANTHER" id="PTHR43702:SF3">
    <property type="entry name" value="PROTEIN TSGA"/>
    <property type="match status" value="1"/>
</dbReference>
<dbReference type="Proteomes" id="UP000886881">
    <property type="component" value="Unassembled WGS sequence"/>
</dbReference>
<reference evidence="8" key="1">
    <citation type="submission" date="2020-10" db="EMBL/GenBank/DDBJ databases">
        <authorList>
            <person name="Gilroy R."/>
        </authorList>
    </citation>
    <scope>NUCLEOTIDE SEQUENCE</scope>
    <source>
        <strain evidence="8">ChiHecec2B26-709</strain>
    </source>
</reference>
<dbReference type="EMBL" id="DVLC01000085">
    <property type="protein sequence ID" value="HIT47116.1"/>
    <property type="molecule type" value="Genomic_DNA"/>
</dbReference>
<dbReference type="InterPro" id="IPR050375">
    <property type="entry name" value="MFS_TsgA-like"/>
</dbReference>
<dbReference type="PANTHER" id="PTHR43702">
    <property type="entry name" value="L-FUCOSE-PROTON SYMPORTER"/>
    <property type="match status" value="1"/>
</dbReference>
<evidence type="ECO:0000259" key="7">
    <source>
        <dbReference type="PROSITE" id="PS50850"/>
    </source>
</evidence>
<name>A0A9D1GMY1_9BACT</name>
<evidence type="ECO:0000256" key="3">
    <source>
        <dbReference type="ARBA" id="ARBA00022692"/>
    </source>
</evidence>
<feature type="transmembrane region" description="Helical" evidence="6">
    <location>
        <begin position="42"/>
        <end position="64"/>
    </location>
</feature>
<dbReference type="InterPro" id="IPR011701">
    <property type="entry name" value="MFS"/>
</dbReference>
<feature type="transmembrane region" description="Helical" evidence="6">
    <location>
        <begin position="76"/>
        <end position="96"/>
    </location>
</feature>
<evidence type="ECO:0000313" key="8">
    <source>
        <dbReference type="EMBL" id="HIT47116.1"/>
    </source>
</evidence>
<dbReference type="GO" id="GO:0005886">
    <property type="term" value="C:plasma membrane"/>
    <property type="evidence" value="ECO:0007669"/>
    <property type="project" value="UniProtKB-SubCell"/>
</dbReference>
<evidence type="ECO:0000256" key="5">
    <source>
        <dbReference type="ARBA" id="ARBA00023136"/>
    </source>
</evidence>
<gene>
    <name evidence="8" type="ORF">IAC35_04580</name>
</gene>
<dbReference type="GO" id="GO:0022857">
    <property type="term" value="F:transmembrane transporter activity"/>
    <property type="evidence" value="ECO:0007669"/>
    <property type="project" value="InterPro"/>
</dbReference>
<comment type="caution">
    <text evidence="8">The sequence shown here is derived from an EMBL/GenBank/DDBJ whole genome shotgun (WGS) entry which is preliminary data.</text>
</comment>
<feature type="domain" description="Major facilitator superfamily (MFS) profile" evidence="7">
    <location>
        <begin position="5"/>
        <end position="231"/>
    </location>
</feature>
<dbReference type="InterPro" id="IPR036259">
    <property type="entry name" value="MFS_trans_sf"/>
</dbReference>
<keyword evidence="4 6" id="KW-1133">Transmembrane helix</keyword>
<feature type="transmembrane region" description="Helical" evidence="6">
    <location>
        <begin position="163"/>
        <end position="184"/>
    </location>
</feature>
<protein>
    <submittedName>
        <fullName evidence="8">MFS transporter</fullName>
    </submittedName>
</protein>
<dbReference type="PROSITE" id="PS50850">
    <property type="entry name" value="MFS"/>
    <property type="match status" value="1"/>
</dbReference>
<evidence type="ECO:0000256" key="2">
    <source>
        <dbReference type="ARBA" id="ARBA00022475"/>
    </source>
</evidence>
<sequence length="231" mass="24791">MSSKKFSAVIVPVMLSFFAMGFVDLVGTATNYIKADFDLSDAFANLCTTMVFFWFLIVSIPTGALMNRIGRRKTTLLSLAVTAVALLVPVLNYSAVSMTVSFCLLGIGNAIMQVSLNPLVVNIVSGDRLASTMTFGQFVKAICSFIAPLVASWGAVQFDNWRVMFPIFMAVAVIAVVSLGLTNIREGEYNGTGGFKASFSLLGSQLGAVAVMSAGVVYLLCMYMALRKSYN</sequence>
<evidence type="ECO:0000313" key="9">
    <source>
        <dbReference type="Proteomes" id="UP000886881"/>
    </source>
</evidence>
<feature type="transmembrane region" description="Helical" evidence="6">
    <location>
        <begin position="204"/>
        <end position="226"/>
    </location>
</feature>
<dbReference type="Gene3D" id="1.20.1250.20">
    <property type="entry name" value="MFS general substrate transporter like domains"/>
    <property type="match status" value="1"/>
</dbReference>
<dbReference type="SUPFAM" id="SSF103473">
    <property type="entry name" value="MFS general substrate transporter"/>
    <property type="match status" value="1"/>
</dbReference>